<keyword evidence="10 22" id="KW-0732">Signal</keyword>
<evidence type="ECO:0000256" key="11">
    <source>
        <dbReference type="ARBA" id="ARBA00022734"/>
    </source>
</evidence>
<comment type="caution">
    <text evidence="24">The sequence shown here is derived from an EMBL/GenBank/DDBJ whole genome shotgun (WGS) entry which is preliminary data.</text>
</comment>
<keyword evidence="16 21" id="KW-0472">Membrane</keyword>
<evidence type="ECO:0000313" key="25">
    <source>
        <dbReference type="Proteomes" id="UP001188597"/>
    </source>
</evidence>
<feature type="domain" description="Legume lectin" evidence="23">
    <location>
        <begin position="29"/>
        <end position="269"/>
    </location>
</feature>
<dbReference type="SUPFAM" id="SSF56112">
    <property type="entry name" value="Protein kinase-like (PK-like)"/>
    <property type="match status" value="2"/>
</dbReference>
<comment type="similarity">
    <text evidence="3">In the N-terminal section; belongs to the leguminous lectin family.</text>
</comment>
<accession>A0AA88XDT9</accession>
<evidence type="ECO:0000313" key="24">
    <source>
        <dbReference type="EMBL" id="KAK3040465.1"/>
    </source>
</evidence>
<protein>
    <recommendedName>
        <fullName evidence="5">non-specific serine/threonine protein kinase</fullName>
        <ecNumber evidence="5">2.7.11.1</ecNumber>
    </recommendedName>
</protein>
<evidence type="ECO:0000256" key="14">
    <source>
        <dbReference type="ARBA" id="ARBA00022840"/>
    </source>
</evidence>
<evidence type="ECO:0000256" key="12">
    <source>
        <dbReference type="ARBA" id="ARBA00022741"/>
    </source>
</evidence>
<keyword evidence="12" id="KW-0547">Nucleotide-binding</keyword>
<dbReference type="FunFam" id="2.60.120.200:FF:000086">
    <property type="entry name" value="L-type lectin-domain containing receptor kinase S.4"/>
    <property type="match status" value="1"/>
</dbReference>
<dbReference type="CDD" id="cd06899">
    <property type="entry name" value="lectin_legume_LecRK_Arcelin_ConA"/>
    <property type="match status" value="1"/>
</dbReference>
<keyword evidence="9 21" id="KW-0812">Transmembrane</keyword>
<evidence type="ECO:0000256" key="22">
    <source>
        <dbReference type="SAM" id="SignalP"/>
    </source>
</evidence>
<keyword evidence="14" id="KW-0067">ATP-binding</keyword>
<dbReference type="InterPro" id="IPR013320">
    <property type="entry name" value="ConA-like_dom_sf"/>
</dbReference>
<evidence type="ECO:0000256" key="15">
    <source>
        <dbReference type="ARBA" id="ARBA00022989"/>
    </source>
</evidence>
<evidence type="ECO:0000259" key="23">
    <source>
        <dbReference type="Pfam" id="PF00139"/>
    </source>
</evidence>
<dbReference type="Proteomes" id="UP001188597">
    <property type="component" value="Unassembled WGS sequence"/>
</dbReference>
<feature type="signal peptide" evidence="22">
    <location>
        <begin position="1"/>
        <end position="28"/>
    </location>
</feature>
<evidence type="ECO:0000256" key="2">
    <source>
        <dbReference type="ARBA" id="ARBA00004479"/>
    </source>
</evidence>
<name>A0AA88XDT9_9ASTE</name>
<dbReference type="SUPFAM" id="SSF49899">
    <property type="entry name" value="Concanavalin A-like lectins/glucanases"/>
    <property type="match status" value="1"/>
</dbReference>
<comment type="similarity">
    <text evidence="4">In the C-terminal section; belongs to the protein kinase superfamily. Ser/Thr protein kinase family.</text>
</comment>
<dbReference type="AlphaFoldDB" id="A0AA88XDT9"/>
<dbReference type="EC" id="2.7.11.1" evidence="5"/>
<gene>
    <name evidence="24" type="ORF">RJ639_028750</name>
</gene>
<evidence type="ECO:0000256" key="10">
    <source>
        <dbReference type="ARBA" id="ARBA00022729"/>
    </source>
</evidence>
<sequence length="542" mass="59682">MVPQTNSFLVTTTFLFTLLHIHLQPISALEFIFNTFNSSSLLLYGNSTIQSSTLTLTSATTFSIGRALYPQSLPTKTHNSIHPIPFSTSFIFSISPSPHFLPGHGFAFVFAPSSGINGTSSSQHLGLLNFTNDGNSSNHMFAVKFDVFKNQEFNDVSDNHVGLNVNSLTSFAAHDAGYWAVGEQGGLKFRELKLNDGENYQVWIDYFDSKMNVTLARAGKARPAIPLINVSVDLSAVFLDQMFVGFCAATGQLAESHRILSWSFSNSNSSIGDALVTSNLPSFVPPKDSRKRGKKEVGEDIENWELEYWPHRIGYEEIYTATHGFSEENVMGYGGNGKVYKGVLVGGIKIAVKRISHESRHGRASAQTDVFGFGVLVLEVVCGRKPVEERKPGLIDWVWGRGLKERGNLSSALDERLKGKGGYTEEEVVRVLHLGLLCAHPDPNNRPMMRQILKVLEGSSEGNHSAGEGVEMNLLDIMRSPTWSHHRQNIAGVGHPSYADIRESFSSSMSLSGSTLLLRIVNNAFTAICWLFILILNMDLSD</sequence>
<dbReference type="Gene3D" id="1.10.510.10">
    <property type="entry name" value="Transferase(Phosphotransferase) domain 1"/>
    <property type="match status" value="1"/>
</dbReference>
<keyword evidence="15 21" id="KW-1133">Transmembrane helix</keyword>
<proteinExistence type="inferred from homology"/>
<evidence type="ECO:0000256" key="4">
    <source>
        <dbReference type="ARBA" id="ARBA00010217"/>
    </source>
</evidence>
<evidence type="ECO:0000256" key="5">
    <source>
        <dbReference type="ARBA" id="ARBA00012513"/>
    </source>
</evidence>
<evidence type="ECO:0000256" key="1">
    <source>
        <dbReference type="ARBA" id="ARBA00004236"/>
    </source>
</evidence>
<evidence type="ECO:0000256" key="8">
    <source>
        <dbReference type="ARBA" id="ARBA00022679"/>
    </source>
</evidence>
<evidence type="ECO:0000256" key="21">
    <source>
        <dbReference type="SAM" id="Phobius"/>
    </source>
</evidence>
<evidence type="ECO:0000256" key="20">
    <source>
        <dbReference type="ARBA" id="ARBA00048679"/>
    </source>
</evidence>
<keyword evidence="11" id="KW-0430">Lectin</keyword>
<keyword evidence="8" id="KW-0808">Transferase</keyword>
<dbReference type="InterPro" id="IPR011009">
    <property type="entry name" value="Kinase-like_dom_sf"/>
</dbReference>
<dbReference type="GO" id="GO:0030246">
    <property type="term" value="F:carbohydrate binding"/>
    <property type="evidence" value="ECO:0007669"/>
    <property type="project" value="UniProtKB-KW"/>
</dbReference>
<feature type="chain" id="PRO_5041664765" description="non-specific serine/threonine protein kinase" evidence="22">
    <location>
        <begin position="29"/>
        <end position="542"/>
    </location>
</feature>
<evidence type="ECO:0000256" key="18">
    <source>
        <dbReference type="ARBA" id="ARBA00023180"/>
    </source>
</evidence>
<keyword evidence="13" id="KW-0418">Kinase</keyword>
<dbReference type="Gene3D" id="2.60.120.200">
    <property type="match status" value="1"/>
</dbReference>
<dbReference type="GO" id="GO:0004674">
    <property type="term" value="F:protein serine/threonine kinase activity"/>
    <property type="evidence" value="ECO:0007669"/>
    <property type="project" value="UniProtKB-KW"/>
</dbReference>
<keyword evidence="7" id="KW-0723">Serine/threonine-protein kinase</keyword>
<comment type="catalytic activity">
    <reaction evidence="19">
        <text>L-threonyl-[protein] + ATP = O-phospho-L-threonyl-[protein] + ADP + H(+)</text>
        <dbReference type="Rhea" id="RHEA:46608"/>
        <dbReference type="Rhea" id="RHEA-COMP:11060"/>
        <dbReference type="Rhea" id="RHEA-COMP:11605"/>
        <dbReference type="ChEBI" id="CHEBI:15378"/>
        <dbReference type="ChEBI" id="CHEBI:30013"/>
        <dbReference type="ChEBI" id="CHEBI:30616"/>
        <dbReference type="ChEBI" id="CHEBI:61977"/>
        <dbReference type="ChEBI" id="CHEBI:456216"/>
        <dbReference type="EC" id="2.7.11.1"/>
    </reaction>
</comment>
<keyword evidence="6" id="KW-1003">Cell membrane</keyword>
<evidence type="ECO:0000256" key="13">
    <source>
        <dbReference type="ARBA" id="ARBA00022777"/>
    </source>
</evidence>
<dbReference type="PANTHER" id="PTHR27007">
    <property type="match status" value="1"/>
</dbReference>
<organism evidence="24 25">
    <name type="scientific">Escallonia herrerae</name>
    <dbReference type="NCBI Taxonomy" id="1293975"/>
    <lineage>
        <taxon>Eukaryota</taxon>
        <taxon>Viridiplantae</taxon>
        <taxon>Streptophyta</taxon>
        <taxon>Embryophyta</taxon>
        <taxon>Tracheophyta</taxon>
        <taxon>Spermatophyta</taxon>
        <taxon>Magnoliopsida</taxon>
        <taxon>eudicotyledons</taxon>
        <taxon>Gunneridae</taxon>
        <taxon>Pentapetalae</taxon>
        <taxon>asterids</taxon>
        <taxon>campanulids</taxon>
        <taxon>Escalloniales</taxon>
        <taxon>Escalloniaceae</taxon>
        <taxon>Escallonia</taxon>
    </lineage>
</organism>
<reference evidence="24" key="1">
    <citation type="submission" date="2022-12" db="EMBL/GenBank/DDBJ databases">
        <title>Draft genome assemblies for two species of Escallonia (Escalloniales).</title>
        <authorList>
            <person name="Chanderbali A."/>
            <person name="Dervinis C."/>
            <person name="Anghel I."/>
            <person name="Soltis D."/>
            <person name="Soltis P."/>
            <person name="Zapata F."/>
        </authorList>
    </citation>
    <scope>NUCLEOTIDE SEQUENCE</scope>
    <source>
        <strain evidence="24">UCBG64.0493</strain>
        <tissue evidence="24">Leaf</tissue>
    </source>
</reference>
<evidence type="ECO:0000256" key="17">
    <source>
        <dbReference type="ARBA" id="ARBA00023170"/>
    </source>
</evidence>
<dbReference type="Pfam" id="PF00139">
    <property type="entry name" value="Lectin_legB"/>
    <property type="match status" value="1"/>
</dbReference>
<keyword evidence="18" id="KW-0325">Glycoprotein</keyword>
<evidence type="ECO:0000256" key="6">
    <source>
        <dbReference type="ARBA" id="ARBA00022475"/>
    </source>
</evidence>
<feature type="transmembrane region" description="Helical" evidence="21">
    <location>
        <begin position="516"/>
        <end position="536"/>
    </location>
</feature>
<dbReference type="InterPro" id="IPR001220">
    <property type="entry name" value="Legume_lectin_dom"/>
</dbReference>
<dbReference type="EMBL" id="JAVXUP010000053">
    <property type="protein sequence ID" value="KAK3040465.1"/>
    <property type="molecule type" value="Genomic_DNA"/>
</dbReference>
<comment type="subcellular location">
    <subcellularLocation>
        <location evidence="1">Cell membrane</location>
    </subcellularLocation>
    <subcellularLocation>
        <location evidence="2">Membrane</location>
        <topology evidence="2">Single-pass type I membrane protein</topology>
    </subcellularLocation>
</comment>
<comment type="catalytic activity">
    <reaction evidence="20">
        <text>L-seryl-[protein] + ATP = O-phospho-L-seryl-[protein] + ADP + H(+)</text>
        <dbReference type="Rhea" id="RHEA:17989"/>
        <dbReference type="Rhea" id="RHEA-COMP:9863"/>
        <dbReference type="Rhea" id="RHEA-COMP:11604"/>
        <dbReference type="ChEBI" id="CHEBI:15378"/>
        <dbReference type="ChEBI" id="CHEBI:29999"/>
        <dbReference type="ChEBI" id="CHEBI:30616"/>
        <dbReference type="ChEBI" id="CHEBI:83421"/>
        <dbReference type="ChEBI" id="CHEBI:456216"/>
        <dbReference type="EC" id="2.7.11.1"/>
    </reaction>
</comment>
<evidence type="ECO:0000256" key="3">
    <source>
        <dbReference type="ARBA" id="ARBA00008536"/>
    </source>
</evidence>
<dbReference type="GO" id="GO:0005886">
    <property type="term" value="C:plasma membrane"/>
    <property type="evidence" value="ECO:0007669"/>
    <property type="project" value="UniProtKB-SubCell"/>
</dbReference>
<evidence type="ECO:0000256" key="19">
    <source>
        <dbReference type="ARBA" id="ARBA00047899"/>
    </source>
</evidence>
<dbReference type="GO" id="GO:0005524">
    <property type="term" value="F:ATP binding"/>
    <property type="evidence" value="ECO:0007669"/>
    <property type="project" value="UniProtKB-KW"/>
</dbReference>
<evidence type="ECO:0000256" key="16">
    <source>
        <dbReference type="ARBA" id="ARBA00023136"/>
    </source>
</evidence>
<dbReference type="InterPro" id="IPR050528">
    <property type="entry name" value="L-type_Lectin-RKs"/>
</dbReference>
<evidence type="ECO:0000256" key="9">
    <source>
        <dbReference type="ARBA" id="ARBA00022692"/>
    </source>
</evidence>
<keyword evidence="17" id="KW-0675">Receptor</keyword>
<evidence type="ECO:0000256" key="7">
    <source>
        <dbReference type="ARBA" id="ARBA00022527"/>
    </source>
</evidence>
<keyword evidence="25" id="KW-1185">Reference proteome</keyword>